<protein>
    <recommendedName>
        <fullName evidence="2">Fumarylacetoacetase-like C-terminal domain-containing protein</fullName>
    </recommendedName>
</protein>
<evidence type="ECO:0000313" key="3">
    <source>
        <dbReference type="EMBL" id="PVX30826.1"/>
    </source>
</evidence>
<dbReference type="Gene3D" id="3.90.850.10">
    <property type="entry name" value="Fumarylacetoacetase-like, C-terminal domain"/>
    <property type="match status" value="1"/>
</dbReference>
<keyword evidence="1" id="KW-0456">Lyase</keyword>
<proteinExistence type="predicted"/>
<dbReference type="PANTHER" id="PTHR30143:SF0">
    <property type="entry name" value="2-KETO-4-PENTENOATE HYDRATASE"/>
    <property type="match status" value="1"/>
</dbReference>
<gene>
    <name evidence="3" type="ORF">DD559_17050</name>
</gene>
<comment type="caution">
    <text evidence="3">The sequence shown here is derived from an EMBL/GenBank/DDBJ whole genome shotgun (WGS) entry which is preliminary data.</text>
</comment>
<dbReference type="InterPro" id="IPR050772">
    <property type="entry name" value="Hydratase-Decarb/MhpD_sf"/>
</dbReference>
<dbReference type="OrthoDB" id="9792137at2"/>
<dbReference type="InterPro" id="IPR036663">
    <property type="entry name" value="Fumarylacetoacetase_C_sf"/>
</dbReference>
<name>A0A2U0SHJ8_9SPHN</name>
<dbReference type="GO" id="GO:0008684">
    <property type="term" value="F:2-oxopent-4-enoate hydratase activity"/>
    <property type="evidence" value="ECO:0007669"/>
    <property type="project" value="TreeGrafter"/>
</dbReference>
<evidence type="ECO:0000313" key="4">
    <source>
        <dbReference type="Proteomes" id="UP000245890"/>
    </source>
</evidence>
<dbReference type="Pfam" id="PF01557">
    <property type="entry name" value="FAA_hydrolase"/>
    <property type="match status" value="1"/>
</dbReference>
<accession>A0A2U0SHJ8</accession>
<dbReference type="Proteomes" id="UP000245890">
    <property type="component" value="Unassembled WGS sequence"/>
</dbReference>
<evidence type="ECO:0000259" key="2">
    <source>
        <dbReference type="Pfam" id="PF01557"/>
    </source>
</evidence>
<dbReference type="RefSeq" id="WP_116470225.1">
    <property type="nucleotide sequence ID" value="NZ_QENQ01000001.1"/>
</dbReference>
<dbReference type="EMBL" id="QENQ01000001">
    <property type="protein sequence ID" value="PVX30826.1"/>
    <property type="molecule type" value="Genomic_DNA"/>
</dbReference>
<sequence length="278" mass="28551">MDRFALSDATSPRIYDDARLTAALVAAHRGGVAVEPPTEALSLARGYAVQARVFAERHAPLAGYKLAATSPGGRTALGVDAPLVGLVNATEVIHGGAVPSTPRPLYAEAELVLRIGIDLPPARDSGAPALLGSLADAIDAVFAGIELCSSRFADDDVAAGALVADNCLLHALVLGDRLSDRWEARLAACPVRLWQGTASSAEGSTALAYGHPLKALAWLAAWLGEQGRGFRAGDLVATGSATGITPVTQSAPIAARFGDFGGVQAHIGFQDKDEGEAK</sequence>
<evidence type="ECO:0000256" key="1">
    <source>
        <dbReference type="ARBA" id="ARBA00023239"/>
    </source>
</evidence>
<feature type="domain" description="Fumarylacetoacetase-like C-terminal" evidence="2">
    <location>
        <begin position="98"/>
        <end position="260"/>
    </location>
</feature>
<dbReference type="GO" id="GO:0005737">
    <property type="term" value="C:cytoplasm"/>
    <property type="evidence" value="ECO:0007669"/>
    <property type="project" value="TreeGrafter"/>
</dbReference>
<reference evidence="3 4" key="1">
    <citation type="submission" date="2018-05" db="EMBL/GenBank/DDBJ databases">
        <title>Description of Sphingomonas pokkalii sp nov, isolated from the rhizosphere of saline tolerant pokkali rice and its draft genome analysis.</title>
        <authorList>
            <person name="Menon R."/>
            <person name="Kumari S."/>
            <person name="Rameshkumar N."/>
        </authorList>
    </citation>
    <scope>NUCLEOTIDE SEQUENCE [LARGE SCALE GENOMIC DNA]</scope>
    <source>
        <strain evidence="3 4">L3B27</strain>
    </source>
</reference>
<organism evidence="3 4">
    <name type="scientific">Sphingomonas pokkalii</name>
    <dbReference type="NCBI Taxonomy" id="2175090"/>
    <lineage>
        <taxon>Bacteria</taxon>
        <taxon>Pseudomonadati</taxon>
        <taxon>Pseudomonadota</taxon>
        <taxon>Alphaproteobacteria</taxon>
        <taxon>Sphingomonadales</taxon>
        <taxon>Sphingomonadaceae</taxon>
        <taxon>Sphingomonas</taxon>
    </lineage>
</organism>
<dbReference type="SUPFAM" id="SSF56529">
    <property type="entry name" value="FAH"/>
    <property type="match status" value="1"/>
</dbReference>
<dbReference type="PANTHER" id="PTHR30143">
    <property type="entry name" value="ACID HYDRATASE"/>
    <property type="match status" value="1"/>
</dbReference>
<dbReference type="InterPro" id="IPR011234">
    <property type="entry name" value="Fumarylacetoacetase-like_C"/>
</dbReference>
<keyword evidence="4" id="KW-1185">Reference proteome</keyword>
<dbReference type="AlphaFoldDB" id="A0A2U0SHJ8"/>